<dbReference type="InterPro" id="IPR041033">
    <property type="entry name" value="SpaA_PFL_dom_1"/>
</dbReference>
<evidence type="ECO:0000313" key="9">
    <source>
        <dbReference type="EMBL" id="RAW64071.1"/>
    </source>
</evidence>
<evidence type="ECO:0000259" key="8">
    <source>
        <dbReference type="Pfam" id="PF17802"/>
    </source>
</evidence>
<dbReference type="Gene3D" id="2.60.40.740">
    <property type="match status" value="1"/>
</dbReference>
<dbReference type="InterPro" id="IPR013783">
    <property type="entry name" value="Ig-like_fold"/>
</dbReference>
<sequence>MKKAMKKLMAALLAVAMVCAMAIPVFADNTKEDLDKLHGYIAFQIFKGVISKDNQTLSDVDWGKNIPHPEDFLAKLNADPTLSSKFANADSLQKVLDVMKDWTPSDDNSIAFARFVCNYIYTDPLADSESNIVGGNGAIKIPEPGYYLIVDNTYFNLGDFYHAYNSFFLVNDTHQGEYNVIINHKVVKPTVEKKVYDNQDGTSEAGFYSSADHAINEEFKFQLTATLPASKDNGRAYDYYDEYAVLFNDTLSKGITYDRLDSVVIESKGIPYDITGDSSKYTIDTTDLESHNYFVVGIPDVKTCVEDPRFNLNDGATITVTYTAHLNDKAAVNTTSGSTDNKNKVQLQYSNNPRNSAYWGFTPESEVRVYTYQLNNTKYHDDDNENNKLEGAGFRLYSGEACNDEDEIKLKKNADGTYSRYFGTEDGEEMFSDDKGQFNVKGLDAGTYYLKETTPPTGYSACDKTKIVISATHDEHNVNLSGESNLNNKIINKKAGGITLPSTGGIGTTLFYVVGGGLMVAAIVLLVTKKRMENK</sequence>
<keyword evidence="1" id="KW-0134">Cell wall</keyword>
<feature type="domain" description="Gram-positive cocci surface proteins LPxTG" evidence="7">
    <location>
        <begin position="493"/>
        <end position="534"/>
    </location>
</feature>
<keyword evidence="3 6" id="KW-0732">Signal</keyword>
<feature type="chain" id="PRO_5016445998" evidence="6">
    <location>
        <begin position="28"/>
        <end position="535"/>
    </location>
</feature>
<name>A0A329UMB4_9FIRM</name>
<evidence type="ECO:0000256" key="6">
    <source>
        <dbReference type="SAM" id="SignalP"/>
    </source>
</evidence>
<evidence type="ECO:0000256" key="5">
    <source>
        <dbReference type="SAM" id="Phobius"/>
    </source>
</evidence>
<keyword evidence="5" id="KW-0812">Transmembrane</keyword>
<feature type="domain" description="SpaA-like prealbumin fold" evidence="8">
    <location>
        <begin position="382"/>
        <end position="478"/>
    </location>
</feature>
<evidence type="ECO:0000256" key="3">
    <source>
        <dbReference type="ARBA" id="ARBA00022729"/>
    </source>
</evidence>
<dbReference type="InterPro" id="IPR048052">
    <property type="entry name" value="FM1-like"/>
</dbReference>
<feature type="signal peptide" evidence="6">
    <location>
        <begin position="1"/>
        <end position="27"/>
    </location>
</feature>
<reference evidence="9 10" key="1">
    <citation type="submission" date="2018-02" db="EMBL/GenBank/DDBJ databases">
        <title>Complete genome sequencing of Faecalibacterium prausnitzii strains isolated from the human gut.</title>
        <authorList>
            <person name="Fitzgerald B.C."/>
            <person name="Shkoporov A.N."/>
            <person name="Ross P.R."/>
            <person name="Hill C."/>
        </authorList>
    </citation>
    <scope>NUCLEOTIDE SEQUENCE [LARGE SCALE GENOMIC DNA]</scope>
    <source>
        <strain evidence="9 10">APC924/119</strain>
    </source>
</reference>
<evidence type="ECO:0000313" key="10">
    <source>
        <dbReference type="Proteomes" id="UP000250550"/>
    </source>
</evidence>
<evidence type="ECO:0000256" key="4">
    <source>
        <dbReference type="ARBA" id="ARBA00023088"/>
    </source>
</evidence>
<dbReference type="Pfam" id="PF00746">
    <property type="entry name" value="Gram_pos_anchor"/>
    <property type="match status" value="1"/>
</dbReference>
<dbReference type="SUPFAM" id="SSF117074">
    <property type="entry name" value="Hypothetical protein PA1324"/>
    <property type="match status" value="1"/>
</dbReference>
<dbReference type="AlphaFoldDB" id="A0A329UMB4"/>
<dbReference type="Gene3D" id="2.60.40.10">
    <property type="entry name" value="Immunoglobulins"/>
    <property type="match status" value="1"/>
</dbReference>
<feature type="transmembrane region" description="Helical" evidence="5">
    <location>
        <begin position="509"/>
        <end position="528"/>
    </location>
</feature>
<gene>
    <name evidence="9" type="ORF">C4N21_11440</name>
</gene>
<dbReference type="Pfam" id="PF17802">
    <property type="entry name" value="SpaA"/>
    <property type="match status" value="1"/>
</dbReference>
<accession>A0A329UMB4</accession>
<evidence type="ECO:0000259" key="7">
    <source>
        <dbReference type="Pfam" id="PF00746"/>
    </source>
</evidence>
<organism evidence="9 10">
    <name type="scientific">Faecalibacterium prausnitzii</name>
    <dbReference type="NCBI Taxonomy" id="853"/>
    <lineage>
        <taxon>Bacteria</taxon>
        <taxon>Bacillati</taxon>
        <taxon>Bacillota</taxon>
        <taxon>Clostridia</taxon>
        <taxon>Eubacteriales</taxon>
        <taxon>Oscillospiraceae</taxon>
        <taxon>Faecalibacterium</taxon>
    </lineage>
</organism>
<keyword evidence="2" id="KW-0964">Secreted</keyword>
<comment type="caution">
    <text evidence="9">The sequence shown here is derived from an EMBL/GenBank/DDBJ whole genome shotgun (WGS) entry which is preliminary data.</text>
</comment>
<dbReference type="NCBIfam" id="TIGR04226">
    <property type="entry name" value="RrgB_K2N_iso_D2"/>
    <property type="match status" value="1"/>
</dbReference>
<keyword evidence="4" id="KW-0572">Peptidoglycan-anchor</keyword>
<dbReference type="EMBL" id="PRLF01000019">
    <property type="protein sequence ID" value="RAW64071.1"/>
    <property type="molecule type" value="Genomic_DNA"/>
</dbReference>
<proteinExistence type="predicted"/>
<dbReference type="NCBIfam" id="NF033902">
    <property type="entry name" value="iso_D2_wall_anc"/>
    <property type="match status" value="1"/>
</dbReference>
<keyword evidence="5" id="KW-0472">Membrane</keyword>
<evidence type="ECO:0000256" key="1">
    <source>
        <dbReference type="ARBA" id="ARBA00022512"/>
    </source>
</evidence>
<evidence type="ECO:0000256" key="2">
    <source>
        <dbReference type="ARBA" id="ARBA00022525"/>
    </source>
</evidence>
<protein>
    <submittedName>
        <fullName evidence="9">Peptidase</fullName>
    </submittedName>
</protein>
<dbReference type="InterPro" id="IPR026466">
    <property type="entry name" value="Fim_isopep_form_D2_dom"/>
</dbReference>
<keyword evidence="5" id="KW-1133">Transmembrane helix</keyword>
<dbReference type="Proteomes" id="UP000250550">
    <property type="component" value="Unassembled WGS sequence"/>
</dbReference>
<dbReference type="NCBIfam" id="TIGR01167">
    <property type="entry name" value="LPXTG_anchor"/>
    <property type="match status" value="1"/>
</dbReference>
<dbReference type="InterPro" id="IPR019931">
    <property type="entry name" value="LPXTG_anchor"/>
</dbReference>